<dbReference type="STRING" id="1150600.ADIARSV_1942"/>
<feature type="domain" description="Transposase IS66 C-terminal" evidence="2">
    <location>
        <begin position="115"/>
        <end position="151"/>
    </location>
</feature>
<protein>
    <submittedName>
        <fullName evidence="3">Mobile element protein</fullName>
    </submittedName>
</protein>
<evidence type="ECO:0000313" key="3">
    <source>
        <dbReference type="EMBL" id="EOR94884.1"/>
    </source>
</evidence>
<dbReference type="PANTHER" id="PTHR33678:SF1">
    <property type="entry name" value="BLL1576 PROTEIN"/>
    <property type="match status" value="1"/>
</dbReference>
<sequence length="174" mass="20399">MDVFGQLYDIERDIKDKSSAERKEARQKRAKPIWENFGRWLEENAGLIKENSAIYKAFAYTMKRHKRLSVYMENEMLNIDNNPIESSIRPIALGRRNFLFSGSHNGAQRSAMLYSFMGTCKLHGINPMTWMEDVLKRINTHPSDKIHELLPPNWKKLQEETLEEKQENTILKTA</sequence>
<proteinExistence type="predicted"/>
<dbReference type="Proteomes" id="UP000014174">
    <property type="component" value="Unassembled WGS sequence"/>
</dbReference>
<dbReference type="eggNOG" id="COG4372">
    <property type="taxonomic scope" value="Bacteria"/>
</dbReference>
<evidence type="ECO:0000259" key="2">
    <source>
        <dbReference type="Pfam" id="PF13817"/>
    </source>
</evidence>
<evidence type="ECO:0000259" key="1">
    <source>
        <dbReference type="Pfam" id="PF03050"/>
    </source>
</evidence>
<evidence type="ECO:0000313" key="4">
    <source>
        <dbReference type="Proteomes" id="UP000014174"/>
    </source>
</evidence>
<keyword evidence="4" id="KW-1185">Reference proteome</keyword>
<reference evidence="3 4" key="1">
    <citation type="journal article" date="2013" name="Genome Announc.">
        <title>Draft Genome Sequence of Arcticibacter svalbardensis Strain MN12-7T, a Member of the Family Sphingobacteriaceae Isolated from an Arctic Soil Sample.</title>
        <authorList>
            <person name="Shivaji S."/>
            <person name="Ara S."/>
            <person name="Prasad S."/>
            <person name="Manasa B.P."/>
            <person name="Begum Z."/>
            <person name="Singh A."/>
            <person name="Kumar Pinnaka A."/>
        </authorList>
    </citation>
    <scope>NUCLEOTIDE SEQUENCE [LARGE SCALE GENOMIC DNA]</scope>
    <source>
        <strain evidence="3 4">MN12-7</strain>
    </source>
</reference>
<dbReference type="InterPro" id="IPR052344">
    <property type="entry name" value="Transposase-related"/>
</dbReference>
<name>R9H0W9_9SPHI</name>
<comment type="caution">
    <text evidence="3">The sequence shown here is derived from an EMBL/GenBank/DDBJ whole genome shotgun (WGS) entry which is preliminary data.</text>
</comment>
<dbReference type="AlphaFoldDB" id="R9H0W9"/>
<dbReference type="InterPro" id="IPR004291">
    <property type="entry name" value="Transposase_IS66_central"/>
</dbReference>
<dbReference type="PATRIC" id="fig|1150600.3.peg.1915"/>
<dbReference type="Pfam" id="PF13817">
    <property type="entry name" value="DDE_Tnp_IS66_C"/>
    <property type="match status" value="1"/>
</dbReference>
<gene>
    <name evidence="3" type="ORF">ADIARSV_1942</name>
</gene>
<dbReference type="InterPro" id="IPR039552">
    <property type="entry name" value="IS66_C"/>
</dbReference>
<dbReference type="PANTHER" id="PTHR33678">
    <property type="entry name" value="BLL1576 PROTEIN"/>
    <property type="match status" value="1"/>
</dbReference>
<accession>R9H0W9</accession>
<dbReference type="Pfam" id="PF03050">
    <property type="entry name" value="DDE_Tnp_IS66"/>
    <property type="match status" value="1"/>
</dbReference>
<dbReference type="EMBL" id="AQPN01000073">
    <property type="protein sequence ID" value="EOR94884.1"/>
    <property type="molecule type" value="Genomic_DNA"/>
</dbReference>
<feature type="domain" description="Transposase IS66 central" evidence="1">
    <location>
        <begin position="4"/>
        <end position="108"/>
    </location>
</feature>
<organism evidence="3 4">
    <name type="scientific">Arcticibacter svalbardensis MN12-7</name>
    <dbReference type="NCBI Taxonomy" id="1150600"/>
    <lineage>
        <taxon>Bacteria</taxon>
        <taxon>Pseudomonadati</taxon>
        <taxon>Bacteroidota</taxon>
        <taxon>Sphingobacteriia</taxon>
        <taxon>Sphingobacteriales</taxon>
        <taxon>Sphingobacteriaceae</taxon>
        <taxon>Arcticibacter</taxon>
    </lineage>
</organism>